<keyword evidence="3" id="KW-1185">Reference proteome</keyword>
<comment type="caution">
    <text evidence="2">The sequence shown here is derived from an EMBL/GenBank/DDBJ whole genome shotgun (WGS) entry which is preliminary data.</text>
</comment>
<dbReference type="Proteomes" id="UP001501508">
    <property type="component" value="Unassembled WGS sequence"/>
</dbReference>
<dbReference type="PANTHER" id="PTHR10199:SF119">
    <property type="entry name" value="RE20510P"/>
    <property type="match status" value="1"/>
</dbReference>
<feature type="compositionally biased region" description="Polar residues" evidence="1">
    <location>
        <begin position="394"/>
        <end position="411"/>
    </location>
</feature>
<feature type="region of interest" description="Disordered" evidence="1">
    <location>
        <begin position="179"/>
        <end position="687"/>
    </location>
</feature>
<feature type="compositionally biased region" description="Polar residues" evidence="1">
    <location>
        <begin position="653"/>
        <end position="669"/>
    </location>
</feature>
<sequence>MTYQYEEYDFDERMLFQQRISGVWSTVVTYNGTDNSGCVPSVTATVSPSATAIRWFQPQADPNDYIWLLSGLNLVVVETKGNVAGAVQVTNGPYPASASSPLYVVVVNGSGAIVASSPAITTPLQNGGNSYQISGVPEGGPYSVRVSTTSSGSPALPANWTSSPATGVSVVAAQTSSGVNVQLTGPDPNGDADGDGIKNGDEGGPSTDTDGDGKPDYLDKDSDNDGIPDSVEKGTGSTPVDTDGDSIPDYRDLDSDNDGINDVREGGGSATDTNNDGRADGTVDPTTGIPSSAGANGTTTPRDTDGDGKPDYRDLDSDNDGKSDLQENGNPAAIAGDADNDGVIDYSPANDPDKDGIMSPADGIPNTWGDASDPSPKNTGPNTTDAPDYINPKSDGTNNDINSTPYKNQDGNGDGKIDNTTDPDNDGIPNVIDTKPGNFGGLSAFDPNGDADGDGIKNGDEGGPSTDTDGDGKPDYLDKDSDNDGIPDSVEKGTGSTPVDTDGDSIPDYRDLDSDNDGINDVREGGGSATDTDNDGRADGTIDPTTGIPSSAGANGITTPRDTDGDGKPDYRDLDSDNDGKSDLQENGNPAAIAGDADNDGVIDYSPANDPDKDGIMSPADGIPNTWGDASDPAPKNTGPNTTDAPDYINPKSDGTTNDIIGTPNSGQDTDGDGKIDNPADADNDGVADVIDTKPGEFGGIGLVTPATPDLRPQINMTDVGFSSSATTKPLTVRIRNLRSGTTTTGPVTVRIYKPTPSSVITLTGASATAWTISSTPGYYLLTTNSPIAGLTNRDITASLTINPVTAGNFGLRVLIPNLAGGEALPDNGNNEASITIYGN</sequence>
<organism evidence="2 3">
    <name type="scientific">Ravibacter arvi</name>
    <dbReference type="NCBI Taxonomy" id="2051041"/>
    <lineage>
        <taxon>Bacteria</taxon>
        <taxon>Pseudomonadati</taxon>
        <taxon>Bacteroidota</taxon>
        <taxon>Cytophagia</taxon>
        <taxon>Cytophagales</taxon>
        <taxon>Spirosomataceae</taxon>
        <taxon>Ravibacter</taxon>
    </lineage>
</organism>
<feature type="compositionally biased region" description="Basic and acidic residues" evidence="1">
    <location>
        <begin position="561"/>
        <end position="584"/>
    </location>
</feature>
<reference evidence="3" key="1">
    <citation type="journal article" date="2019" name="Int. J. Syst. Evol. Microbiol.">
        <title>The Global Catalogue of Microorganisms (GCM) 10K type strain sequencing project: providing services to taxonomists for standard genome sequencing and annotation.</title>
        <authorList>
            <consortium name="The Broad Institute Genomics Platform"/>
            <consortium name="The Broad Institute Genome Sequencing Center for Infectious Disease"/>
            <person name="Wu L."/>
            <person name="Ma J."/>
        </authorList>
    </citation>
    <scope>NUCLEOTIDE SEQUENCE [LARGE SCALE GENOMIC DNA]</scope>
    <source>
        <strain evidence="3">JCM 31920</strain>
    </source>
</reference>
<name>A0ABP8LNP2_9BACT</name>
<dbReference type="InterPro" id="IPR028974">
    <property type="entry name" value="TSP_type-3_rpt"/>
</dbReference>
<feature type="compositionally biased region" description="Polar residues" evidence="1">
    <location>
        <begin position="375"/>
        <end position="385"/>
    </location>
</feature>
<feature type="compositionally biased region" description="Polar residues" evidence="1">
    <location>
        <begin position="284"/>
        <end position="296"/>
    </location>
</feature>
<dbReference type="SUPFAM" id="SSF103647">
    <property type="entry name" value="TSP type-3 repeat"/>
    <property type="match status" value="4"/>
</dbReference>
<feature type="region of interest" description="Disordered" evidence="1">
    <location>
        <begin position="142"/>
        <end position="161"/>
    </location>
</feature>
<feature type="compositionally biased region" description="Basic and acidic residues" evidence="1">
    <location>
        <begin position="211"/>
        <end position="223"/>
    </location>
</feature>
<dbReference type="PANTHER" id="PTHR10199">
    <property type="entry name" value="THROMBOSPONDIN"/>
    <property type="match status" value="1"/>
</dbReference>
<evidence type="ECO:0000313" key="2">
    <source>
        <dbReference type="EMBL" id="GAA4433191.1"/>
    </source>
</evidence>
<proteinExistence type="predicted"/>
<accession>A0ABP8LNP2</accession>
<feature type="compositionally biased region" description="Basic and acidic residues" evidence="1">
    <location>
        <begin position="470"/>
        <end position="482"/>
    </location>
</feature>
<feature type="compositionally biased region" description="Basic and acidic residues" evidence="1">
    <location>
        <begin position="302"/>
        <end position="325"/>
    </location>
</feature>
<feature type="compositionally biased region" description="Polar residues" evidence="1">
    <location>
        <begin position="543"/>
        <end position="560"/>
    </location>
</feature>
<protein>
    <submittedName>
        <fullName evidence="2">Uncharacterized protein</fullName>
    </submittedName>
</protein>
<feature type="compositionally biased region" description="Polar residues" evidence="1">
    <location>
        <begin position="145"/>
        <end position="161"/>
    </location>
</feature>
<dbReference type="Gene3D" id="4.10.1080.10">
    <property type="entry name" value="TSP type-3 repeat"/>
    <property type="match status" value="2"/>
</dbReference>
<gene>
    <name evidence="2" type="ORF">GCM10023091_06360</name>
</gene>
<evidence type="ECO:0000313" key="3">
    <source>
        <dbReference type="Proteomes" id="UP001501508"/>
    </source>
</evidence>
<evidence type="ECO:0000256" key="1">
    <source>
        <dbReference type="SAM" id="MobiDB-lite"/>
    </source>
</evidence>
<dbReference type="EMBL" id="BAABEY010000005">
    <property type="protein sequence ID" value="GAA4433191.1"/>
    <property type="molecule type" value="Genomic_DNA"/>
</dbReference>